<feature type="transmembrane region" description="Helical" evidence="11">
    <location>
        <begin position="20"/>
        <end position="40"/>
    </location>
</feature>
<keyword evidence="5 10" id="KW-1133">Transmembrane helix</keyword>
<gene>
    <name evidence="10 12" type="primary">psbB</name>
    <name evidence="12" type="ORF">K4A83_18870</name>
</gene>
<evidence type="ECO:0000256" key="4">
    <source>
        <dbReference type="ARBA" id="ARBA00022692"/>
    </source>
</evidence>
<proteinExistence type="inferred from homology"/>
<feature type="transmembrane region" description="Helical" evidence="11">
    <location>
        <begin position="98"/>
        <end position="118"/>
    </location>
</feature>
<dbReference type="HAMAP" id="MF_01495">
    <property type="entry name" value="PSII_PsbB_CP47"/>
    <property type="match status" value="1"/>
</dbReference>
<dbReference type="Pfam" id="PF00421">
    <property type="entry name" value="PSII"/>
    <property type="match status" value="1"/>
</dbReference>
<evidence type="ECO:0000256" key="2">
    <source>
        <dbReference type="ARBA" id="ARBA00022494"/>
    </source>
</evidence>
<dbReference type="RefSeq" id="WP_265266225.1">
    <property type="nucleotide sequence ID" value="NZ_JAIHOM010000126.1"/>
</dbReference>
<feature type="transmembrane region" description="Helical" evidence="11">
    <location>
        <begin position="139"/>
        <end position="162"/>
    </location>
</feature>
<comment type="function">
    <text evidence="10">One of the components of the core complex of photosystem II (PSII). It binds chlorophyll and helps catalyze the primary light-induced photochemical processes of PSII. PSII is a light-driven water:plastoquinone oxidoreductase, using light energy to abstract electrons from H(2)O, generating O(2) and a proton gradient subsequently used for ATP formation.</text>
</comment>
<dbReference type="InterPro" id="IPR017486">
    <property type="entry name" value="PSII_PsbB"/>
</dbReference>
<keyword evidence="8 10" id="KW-0472">Membrane</keyword>
<evidence type="ECO:0000313" key="13">
    <source>
        <dbReference type="Proteomes" id="UP001526426"/>
    </source>
</evidence>
<evidence type="ECO:0000256" key="8">
    <source>
        <dbReference type="ARBA" id="ARBA00023136"/>
    </source>
</evidence>
<evidence type="ECO:0000256" key="11">
    <source>
        <dbReference type="SAM" id="Phobius"/>
    </source>
</evidence>
<evidence type="ECO:0000256" key="9">
    <source>
        <dbReference type="ARBA" id="ARBA00023276"/>
    </source>
</evidence>
<feature type="transmembrane region" description="Helical" evidence="11">
    <location>
        <begin position="449"/>
        <end position="468"/>
    </location>
</feature>
<evidence type="ECO:0000256" key="7">
    <source>
        <dbReference type="ARBA" id="ARBA00023078"/>
    </source>
</evidence>
<protein>
    <recommendedName>
        <fullName evidence="10">Photosystem II CP47 reaction center protein</fullName>
    </recommendedName>
    <alternativeName>
        <fullName evidence="10">PSII 47 kDa protein</fullName>
    </alternativeName>
    <alternativeName>
        <fullName evidence="10">Protein CP-47</fullName>
    </alternativeName>
</protein>
<organism evidence="12 13">
    <name type="scientific">Spirulina subsalsa FACHB-351</name>
    <dbReference type="NCBI Taxonomy" id="234711"/>
    <lineage>
        <taxon>Bacteria</taxon>
        <taxon>Bacillati</taxon>
        <taxon>Cyanobacteriota</taxon>
        <taxon>Cyanophyceae</taxon>
        <taxon>Spirulinales</taxon>
        <taxon>Spirulinaceae</taxon>
        <taxon>Spirulina</taxon>
    </lineage>
</organism>
<keyword evidence="2 10" id="KW-0148">Chlorophyll</keyword>
<reference evidence="12 13" key="1">
    <citation type="submission" date="2021-08" db="EMBL/GenBank/DDBJ databases">
        <title>Draft genome sequence of Spirulina subsalsa with high tolerance to salinity and hype-accumulation of phycocyanin.</title>
        <authorList>
            <person name="Pei H."/>
            <person name="Jiang L."/>
        </authorList>
    </citation>
    <scope>NUCLEOTIDE SEQUENCE [LARGE SCALE GENOMIC DNA]</scope>
    <source>
        <strain evidence="12 13">FACHB-351</strain>
    </source>
</reference>
<evidence type="ECO:0000256" key="1">
    <source>
        <dbReference type="ARBA" id="ARBA00004636"/>
    </source>
</evidence>
<comment type="subunit">
    <text evidence="10">PSII is composed of 1 copy each of membrane proteins PsbA, PsbB, PsbC, PsbD, PsbE, PsbF, PsbH, PsbI, PsbJ, PsbK, PsbL, PsbM, PsbT, PsbX, PsbY, PsbZ, Psb30/Ycf12, peripheral proteins PsbO, CyanoQ (PsbQ), PsbU, PsbV and a large number of cofactors. It forms dimeric complexes.</text>
</comment>
<name>A0ABT3L9Z2_9CYAN</name>
<keyword evidence="4 10" id="KW-0812">Transmembrane</keyword>
<comment type="subcellular location">
    <subcellularLocation>
        <location evidence="1 10">Cellular thylakoid membrane</location>
        <topology evidence="1 10">Multi-pass membrane protein</topology>
    </subcellularLocation>
</comment>
<comment type="caution">
    <text evidence="12">The sequence shown here is derived from an EMBL/GenBank/DDBJ whole genome shotgun (WGS) entry which is preliminary data.</text>
</comment>
<evidence type="ECO:0000256" key="3">
    <source>
        <dbReference type="ARBA" id="ARBA00022531"/>
    </source>
</evidence>
<feature type="transmembrane region" description="Helical" evidence="11">
    <location>
        <begin position="199"/>
        <end position="217"/>
    </location>
</feature>
<keyword evidence="7 10" id="KW-0793">Thylakoid</keyword>
<feature type="transmembrane region" description="Helical" evidence="11">
    <location>
        <begin position="237"/>
        <end position="258"/>
    </location>
</feature>
<evidence type="ECO:0000256" key="5">
    <source>
        <dbReference type="ARBA" id="ARBA00022989"/>
    </source>
</evidence>
<evidence type="ECO:0000256" key="10">
    <source>
        <dbReference type="HAMAP-Rule" id="MF_01495"/>
    </source>
</evidence>
<dbReference type="InterPro" id="IPR000932">
    <property type="entry name" value="PS_antenna-like"/>
</dbReference>
<dbReference type="InterPro" id="IPR036001">
    <property type="entry name" value="PS_II_antenna-like_sf"/>
</dbReference>
<keyword evidence="6 10" id="KW-0157">Chromophore</keyword>
<dbReference type="SUPFAM" id="SSF161077">
    <property type="entry name" value="Photosystem II antenna protein-like"/>
    <property type="match status" value="1"/>
</dbReference>
<comment type="similarity">
    <text evidence="10">Belongs to the PsbB/PsbC family. PsbB subfamily.</text>
</comment>
<dbReference type="EMBL" id="JAIHOM010000126">
    <property type="protein sequence ID" value="MCW6038321.1"/>
    <property type="molecule type" value="Genomic_DNA"/>
</dbReference>
<evidence type="ECO:0000256" key="6">
    <source>
        <dbReference type="ARBA" id="ARBA00022991"/>
    </source>
</evidence>
<accession>A0ABT3L9Z2</accession>
<dbReference type="Proteomes" id="UP001526426">
    <property type="component" value="Unassembled WGS sequence"/>
</dbReference>
<sequence>MGLPWYRVHTVVLNDPGRLISVHLMHTALVAGWAGSMALYELAVFDPGDPELNPMWRQGMFVLPFMSRLGVTSSWGGWNVTGEAYTDPGFWSFEGVAIAHIVLSGLLFLAACWHWVYWDLELFRDPRTGDPALDLPKMFGIHLFLSGLLCFGFGAFHLTGLFGPGMWISDPYGLTGHVQPVAPEWGPAGFNPFNPGGVVAHHIAAGIVGIIAGLFHLTVRPPERLYRALRMGNIETVLSSSIAAVFFAAFVVAGTMWYGSATTPIELFGPTRYQWDQGYFQQEISRRVETSIADGATPEEAWAEIPEKLAFYDYIGNSPAKGGLFRVGSMVSGDGIAKGWLGHPVFKDSEGRVLEVRRMPNFFETFPIVLTDSDGVVRADIPFRRAESRYSVEQAGVTVTMYGGALNGTTLTDPQDVKKLARKAQLGEPFDFDRETLGSDGVFRTSTRGWFTFGHAVFALLFFFGHIWHGSRTLYRDVFAGIDADIEEQVEWGIFQKLGDTTTRVKKEGTV</sequence>
<keyword evidence="3 10" id="KW-0602">Photosynthesis</keyword>
<keyword evidence="9 10" id="KW-0604">Photosystem II</keyword>
<dbReference type="Gene3D" id="3.10.680.10">
    <property type="entry name" value="Photosystem II CP47 reaction center protein"/>
    <property type="match status" value="1"/>
</dbReference>
<keyword evidence="13" id="KW-1185">Reference proteome</keyword>
<dbReference type="NCBIfam" id="TIGR03039">
    <property type="entry name" value="PS_II_CP47"/>
    <property type="match status" value="1"/>
</dbReference>
<evidence type="ECO:0000313" key="12">
    <source>
        <dbReference type="EMBL" id="MCW6038321.1"/>
    </source>
</evidence>